<reference evidence="3 4" key="1">
    <citation type="submission" date="2020-07" db="EMBL/GenBank/DDBJ databases">
        <title>Bacterium isolated from marien macroalgae.</title>
        <authorList>
            <person name="Zhu K."/>
            <person name="Lu D."/>
            <person name="Du Z."/>
        </authorList>
    </citation>
    <scope>NUCLEOTIDE SEQUENCE [LARGE SCALE GENOMIC DNA]</scope>
    <source>
        <strain evidence="3 4">3-1745</strain>
    </source>
</reference>
<evidence type="ECO:0000256" key="2">
    <source>
        <dbReference type="SAM" id="MobiDB-lite"/>
    </source>
</evidence>
<accession>A0A7W1WVS8</accession>
<evidence type="ECO:0000313" key="3">
    <source>
        <dbReference type="EMBL" id="MBA4500916.1"/>
    </source>
</evidence>
<name>A0A7W1WVS8_9GAMM</name>
<organism evidence="3 4">
    <name type="scientific">Marinobacterium marinum</name>
    <dbReference type="NCBI Taxonomy" id="2756129"/>
    <lineage>
        <taxon>Bacteria</taxon>
        <taxon>Pseudomonadati</taxon>
        <taxon>Pseudomonadota</taxon>
        <taxon>Gammaproteobacteria</taxon>
        <taxon>Oceanospirillales</taxon>
        <taxon>Oceanospirillaceae</taxon>
        <taxon>Marinobacterium</taxon>
    </lineage>
</organism>
<dbReference type="Pfam" id="PF03646">
    <property type="entry name" value="FlaG"/>
    <property type="match status" value="1"/>
</dbReference>
<dbReference type="Gene3D" id="3.30.160.170">
    <property type="entry name" value="FlaG-like"/>
    <property type="match status" value="1"/>
</dbReference>
<keyword evidence="1" id="KW-0175">Coiled coil</keyword>
<sequence>MSTISPVTGQSPSLQGSSTTKPGEGISQAAAIPAKSSNSSSTDVANENAQLTIEEIEQTVASLNETMTLLERGINFEVDSDVERTIIKVVDRATDEVIKQIPSEDLLKVIGHLQEMQHLLFDTQA</sequence>
<keyword evidence="3" id="KW-0969">Cilium</keyword>
<dbReference type="AlphaFoldDB" id="A0A7W1WVS8"/>
<feature type="region of interest" description="Disordered" evidence="2">
    <location>
        <begin position="1"/>
        <end position="46"/>
    </location>
</feature>
<keyword evidence="4" id="KW-1185">Reference proteome</keyword>
<evidence type="ECO:0000256" key="1">
    <source>
        <dbReference type="SAM" id="Coils"/>
    </source>
</evidence>
<dbReference type="SUPFAM" id="SSF160214">
    <property type="entry name" value="FlaG-like"/>
    <property type="match status" value="1"/>
</dbReference>
<evidence type="ECO:0000313" key="4">
    <source>
        <dbReference type="Proteomes" id="UP000538931"/>
    </source>
</evidence>
<keyword evidence="3" id="KW-0966">Cell projection</keyword>
<comment type="caution">
    <text evidence="3">The sequence shown here is derived from an EMBL/GenBank/DDBJ whole genome shotgun (WGS) entry which is preliminary data.</text>
</comment>
<feature type="coiled-coil region" evidence="1">
    <location>
        <begin position="46"/>
        <end position="73"/>
    </location>
</feature>
<dbReference type="RefSeq" id="WP_181736386.1">
    <property type="nucleotide sequence ID" value="NZ_JACEMT010000029.1"/>
</dbReference>
<keyword evidence="3" id="KW-0282">Flagellum</keyword>
<dbReference type="PANTHER" id="PTHR37166">
    <property type="entry name" value="PROTEIN FLAG"/>
    <property type="match status" value="1"/>
</dbReference>
<feature type="compositionally biased region" description="Polar residues" evidence="2">
    <location>
        <begin position="1"/>
        <end position="21"/>
    </location>
</feature>
<feature type="compositionally biased region" description="Polar residues" evidence="2">
    <location>
        <begin position="35"/>
        <end position="46"/>
    </location>
</feature>
<dbReference type="Proteomes" id="UP000538931">
    <property type="component" value="Unassembled WGS sequence"/>
</dbReference>
<dbReference type="PANTHER" id="PTHR37166:SF1">
    <property type="entry name" value="PROTEIN FLAG"/>
    <property type="match status" value="1"/>
</dbReference>
<dbReference type="InterPro" id="IPR035924">
    <property type="entry name" value="FlaG-like_sf"/>
</dbReference>
<protein>
    <submittedName>
        <fullName evidence="3">Flagellar protein FlaG</fullName>
    </submittedName>
</protein>
<gene>
    <name evidence="3" type="ORF">H1S06_00835</name>
</gene>
<dbReference type="EMBL" id="JACEMT010000029">
    <property type="protein sequence ID" value="MBA4500916.1"/>
    <property type="molecule type" value="Genomic_DNA"/>
</dbReference>
<proteinExistence type="predicted"/>
<dbReference type="InterPro" id="IPR005186">
    <property type="entry name" value="FlaG"/>
</dbReference>